<feature type="compositionally biased region" description="Acidic residues" evidence="2">
    <location>
        <begin position="263"/>
        <end position="286"/>
    </location>
</feature>
<protein>
    <recommendedName>
        <fullName evidence="3">RING-type domain-containing protein</fullName>
    </recommendedName>
</protein>
<evidence type="ECO:0000313" key="4">
    <source>
        <dbReference type="EMBL" id="KAE8664841.1"/>
    </source>
</evidence>
<evidence type="ECO:0000256" key="2">
    <source>
        <dbReference type="SAM" id="MobiDB-lite"/>
    </source>
</evidence>
<dbReference type="Proteomes" id="UP000436088">
    <property type="component" value="Unassembled WGS sequence"/>
</dbReference>
<feature type="compositionally biased region" description="Low complexity" evidence="2">
    <location>
        <begin position="221"/>
        <end position="238"/>
    </location>
</feature>
<feature type="region of interest" description="Disordered" evidence="2">
    <location>
        <begin position="27"/>
        <end position="105"/>
    </location>
</feature>
<dbReference type="Pfam" id="PF13920">
    <property type="entry name" value="zf-C3HC4_3"/>
    <property type="match status" value="1"/>
</dbReference>
<sequence length="344" mass="37813">MPVNFPVKHTSAVDNSLAGLTLDDVLGKAKQATPPPAQNNAKQSAPLSEKQKGKQSATPPEKKKDKQSATSPAQNKAKQSEPLPAQNRTLPDAVPDDTSTKDKVGWKLFREKFLHKKAAGRAWTSSIRIPASDVNVQGNRSQRRGISFTDANHTDDGGERARAGKPRPQLARRTSVRFDNHDPPDATIKPQNVHHDDDNDNDEDDFLSEGSLTRKERSLSAREAVASQEAAEAAAAVAKQEEAEKNGSPESEEPVKMSLMDLLGDEYEEDDEEEEEEEEQEDEEEIVQSKGIEFTCSICNVNISSSAYMPCAHTFCRLCSKELSVQRGSCPLCTAYVSEILHIF</sequence>
<dbReference type="PANTHER" id="PTHR46629">
    <property type="entry name" value="OS01G0917900 PROTEIN"/>
    <property type="match status" value="1"/>
</dbReference>
<feature type="compositionally biased region" description="Acidic residues" evidence="2">
    <location>
        <begin position="198"/>
        <end position="207"/>
    </location>
</feature>
<keyword evidence="5" id="KW-1185">Reference proteome</keyword>
<accession>A0A6A2WUV8</accession>
<organism evidence="4 5">
    <name type="scientific">Hibiscus syriacus</name>
    <name type="common">Rose of Sharon</name>
    <dbReference type="NCBI Taxonomy" id="106335"/>
    <lineage>
        <taxon>Eukaryota</taxon>
        <taxon>Viridiplantae</taxon>
        <taxon>Streptophyta</taxon>
        <taxon>Embryophyta</taxon>
        <taxon>Tracheophyta</taxon>
        <taxon>Spermatophyta</taxon>
        <taxon>Magnoliopsida</taxon>
        <taxon>eudicotyledons</taxon>
        <taxon>Gunneridae</taxon>
        <taxon>Pentapetalae</taxon>
        <taxon>rosids</taxon>
        <taxon>malvids</taxon>
        <taxon>Malvales</taxon>
        <taxon>Malvaceae</taxon>
        <taxon>Malvoideae</taxon>
        <taxon>Hibiscus</taxon>
    </lineage>
</organism>
<feature type="region of interest" description="Disordered" evidence="2">
    <location>
        <begin position="129"/>
        <end position="287"/>
    </location>
</feature>
<dbReference type="Gene3D" id="3.30.40.10">
    <property type="entry name" value="Zinc/RING finger domain, C3HC4 (zinc finger)"/>
    <property type="match status" value="1"/>
</dbReference>
<dbReference type="PROSITE" id="PS50089">
    <property type="entry name" value="ZF_RING_2"/>
    <property type="match status" value="1"/>
</dbReference>
<dbReference type="SUPFAM" id="SSF57850">
    <property type="entry name" value="RING/U-box"/>
    <property type="match status" value="1"/>
</dbReference>
<name>A0A6A2WUV8_HIBSY</name>
<dbReference type="EMBL" id="VEPZ02001641">
    <property type="protein sequence ID" value="KAE8664841.1"/>
    <property type="molecule type" value="Genomic_DNA"/>
</dbReference>
<comment type="caution">
    <text evidence="4">The sequence shown here is derived from an EMBL/GenBank/DDBJ whole genome shotgun (WGS) entry which is preliminary data.</text>
</comment>
<dbReference type="AlphaFoldDB" id="A0A6A2WUV8"/>
<dbReference type="InterPro" id="IPR013083">
    <property type="entry name" value="Znf_RING/FYVE/PHD"/>
</dbReference>
<feature type="compositionally biased region" description="Polar residues" evidence="2">
    <location>
        <begin position="68"/>
        <end position="77"/>
    </location>
</feature>
<dbReference type="GO" id="GO:0008270">
    <property type="term" value="F:zinc ion binding"/>
    <property type="evidence" value="ECO:0007669"/>
    <property type="project" value="UniProtKB-KW"/>
</dbReference>
<keyword evidence="1" id="KW-0862">Zinc</keyword>
<feature type="domain" description="RING-type" evidence="3">
    <location>
        <begin position="296"/>
        <end position="334"/>
    </location>
</feature>
<dbReference type="InterPro" id="IPR001841">
    <property type="entry name" value="Znf_RING"/>
</dbReference>
<evidence type="ECO:0000259" key="3">
    <source>
        <dbReference type="PROSITE" id="PS50089"/>
    </source>
</evidence>
<evidence type="ECO:0000313" key="5">
    <source>
        <dbReference type="Proteomes" id="UP000436088"/>
    </source>
</evidence>
<feature type="compositionally biased region" description="Basic and acidic residues" evidence="2">
    <location>
        <begin position="152"/>
        <end position="162"/>
    </location>
</feature>
<gene>
    <name evidence="4" type="ORF">F3Y22_tig00112738pilonHSYRG00633</name>
</gene>
<keyword evidence="1" id="KW-0479">Metal-binding</keyword>
<keyword evidence="1" id="KW-0863">Zinc-finger</keyword>
<evidence type="ECO:0000256" key="1">
    <source>
        <dbReference type="PROSITE-ProRule" id="PRU00175"/>
    </source>
</evidence>
<dbReference type="SMART" id="SM00184">
    <property type="entry name" value="RING"/>
    <property type="match status" value="1"/>
</dbReference>
<reference evidence="4" key="1">
    <citation type="submission" date="2019-09" db="EMBL/GenBank/DDBJ databases">
        <title>Draft genome information of white flower Hibiscus syriacus.</title>
        <authorList>
            <person name="Kim Y.-M."/>
        </authorList>
    </citation>
    <scope>NUCLEOTIDE SEQUENCE [LARGE SCALE GENOMIC DNA]</scope>
    <source>
        <strain evidence="4">YM2019G1</strain>
    </source>
</reference>
<proteinExistence type="predicted"/>